<feature type="compositionally biased region" description="Basic and acidic residues" evidence="1">
    <location>
        <begin position="468"/>
        <end position="478"/>
    </location>
</feature>
<name>A0A2A6CSC0_PRIPA</name>
<keyword evidence="2" id="KW-0812">Transmembrane</keyword>
<dbReference type="EnsemblMetazoa" id="PPA13986.1">
    <property type="protein sequence ID" value="PPA13986.1"/>
    <property type="gene ID" value="WBGene00103540"/>
</dbReference>
<dbReference type="Gene3D" id="2.40.100.10">
    <property type="entry name" value="Cyclophilin-like"/>
    <property type="match status" value="1"/>
</dbReference>
<dbReference type="InterPro" id="IPR002130">
    <property type="entry name" value="Cyclophilin-type_PPIase_dom"/>
</dbReference>
<dbReference type="Proteomes" id="UP000005239">
    <property type="component" value="Unassembled WGS sequence"/>
</dbReference>
<organism evidence="4 5">
    <name type="scientific">Pristionchus pacificus</name>
    <name type="common">Parasitic nematode worm</name>
    <dbReference type="NCBI Taxonomy" id="54126"/>
    <lineage>
        <taxon>Eukaryota</taxon>
        <taxon>Metazoa</taxon>
        <taxon>Ecdysozoa</taxon>
        <taxon>Nematoda</taxon>
        <taxon>Chromadorea</taxon>
        <taxon>Rhabditida</taxon>
        <taxon>Rhabditina</taxon>
        <taxon>Diplogasteromorpha</taxon>
        <taxon>Diplogasteroidea</taxon>
        <taxon>Neodiplogasteridae</taxon>
        <taxon>Pristionchus</taxon>
    </lineage>
</organism>
<evidence type="ECO:0000313" key="4">
    <source>
        <dbReference type="EnsemblMetazoa" id="PPA13986.1"/>
    </source>
</evidence>
<dbReference type="GO" id="GO:0005737">
    <property type="term" value="C:cytoplasm"/>
    <property type="evidence" value="ECO:0000318"/>
    <property type="project" value="GO_Central"/>
</dbReference>
<dbReference type="SUPFAM" id="SSF49354">
    <property type="entry name" value="PapD-like"/>
    <property type="match status" value="1"/>
</dbReference>
<dbReference type="InterPro" id="IPR008962">
    <property type="entry name" value="PapD-like_sf"/>
</dbReference>
<reference evidence="4" key="2">
    <citation type="submission" date="2022-06" db="UniProtKB">
        <authorList>
            <consortium name="EnsemblMetazoa"/>
        </authorList>
    </citation>
    <scope>IDENTIFICATION</scope>
    <source>
        <strain evidence="4">PS312</strain>
    </source>
</reference>
<keyword evidence="2" id="KW-0472">Membrane</keyword>
<keyword evidence="2" id="KW-1133">Transmembrane helix</keyword>
<dbReference type="AlphaFoldDB" id="A0A2A6CSC0"/>
<feature type="region of interest" description="Disordered" evidence="1">
    <location>
        <begin position="468"/>
        <end position="506"/>
    </location>
</feature>
<gene>
    <name evidence="4" type="primary">WBGene00103540</name>
</gene>
<dbReference type="InterPro" id="IPR029000">
    <property type="entry name" value="Cyclophilin-like_dom_sf"/>
</dbReference>
<evidence type="ECO:0000313" key="5">
    <source>
        <dbReference type="Proteomes" id="UP000005239"/>
    </source>
</evidence>
<reference evidence="5" key="1">
    <citation type="journal article" date="2008" name="Nat. Genet.">
        <title>The Pristionchus pacificus genome provides a unique perspective on nematode lifestyle and parasitism.</title>
        <authorList>
            <person name="Dieterich C."/>
            <person name="Clifton S.W."/>
            <person name="Schuster L.N."/>
            <person name="Chinwalla A."/>
            <person name="Delehaunty K."/>
            <person name="Dinkelacker I."/>
            <person name="Fulton L."/>
            <person name="Fulton R."/>
            <person name="Godfrey J."/>
            <person name="Minx P."/>
            <person name="Mitreva M."/>
            <person name="Roeseler W."/>
            <person name="Tian H."/>
            <person name="Witte H."/>
            <person name="Yang S.P."/>
            <person name="Wilson R.K."/>
            <person name="Sommer R.J."/>
        </authorList>
    </citation>
    <scope>NUCLEOTIDE SEQUENCE [LARGE SCALE GENOMIC DNA]</scope>
    <source>
        <strain evidence="5">PS312</strain>
    </source>
</reference>
<protein>
    <submittedName>
        <fullName evidence="4">PPIase cyclophilin-type domain-containing protein</fullName>
    </submittedName>
</protein>
<accession>A0A8R1UC07</accession>
<dbReference type="SUPFAM" id="SSF50891">
    <property type="entry name" value="Cyclophilin-like"/>
    <property type="match status" value="1"/>
</dbReference>
<evidence type="ECO:0000256" key="2">
    <source>
        <dbReference type="SAM" id="Phobius"/>
    </source>
</evidence>
<dbReference type="GO" id="GO:0006457">
    <property type="term" value="P:protein folding"/>
    <property type="evidence" value="ECO:0000318"/>
    <property type="project" value="GO_Central"/>
</dbReference>
<feature type="transmembrane region" description="Helical" evidence="2">
    <location>
        <begin position="41"/>
        <end position="63"/>
    </location>
</feature>
<evidence type="ECO:0000256" key="1">
    <source>
        <dbReference type="SAM" id="MobiDB-lite"/>
    </source>
</evidence>
<evidence type="ECO:0000259" key="3">
    <source>
        <dbReference type="Pfam" id="PF00160"/>
    </source>
</evidence>
<proteinExistence type="predicted"/>
<accession>A0A2A6CSC0</accession>
<dbReference type="GO" id="GO:0003755">
    <property type="term" value="F:peptidyl-prolyl cis-trans isomerase activity"/>
    <property type="evidence" value="ECO:0000318"/>
    <property type="project" value="GO_Central"/>
</dbReference>
<dbReference type="Pfam" id="PF00160">
    <property type="entry name" value="Pro_isomerase"/>
    <property type="match status" value="1"/>
</dbReference>
<keyword evidence="5" id="KW-1185">Reference proteome</keyword>
<feature type="domain" description="PPIase cyclophilin-type" evidence="3">
    <location>
        <begin position="90"/>
        <end position="230"/>
    </location>
</feature>
<sequence>MRMTRVEARVIRRRRKTKEERGDILKYSIDHSPLSLSPHSFLFLFFRLVMGLVLSVAAEILAYRDEKGKPIPYCKMNPTVFLTIGEEGGTELGTMAIKLSKKTHPALTDNFVKLCTGEEVDRISGDRLTLIGSSLWSDGTTVGGGELMDTMGRATTPSGFFTQNAPSLPVSKDRCGLAMLPLSLHKFTFTSLFFFVKSGTDRICDGIIFGDIIEGAEVLDAINQSIELKRKVSITKSGLILTSFLPFQSILDGRMSGIEEVYPVKKIAPKDHMKKIVDMQNGHPTLVELWTSSLDDPPPETFQSEKKNLIEMERKSEYNPAMCCHYKLKLQNSEKPVIIYVKTPYSRCFSVTPKVDLLEPNSEKWLFFSYDSRSAALPDDFTFAFTIYQIEVQNSKLLETLKKEWETHSRKTLRETWQSHAHRPCTFLLWLPVVFHNKPTKGRSCTKRHADYLPKLLFDTKGHKIKDEEVYDPAKHDENEDDQDLPSAEQDGDGGKKIDEAAAEGQ</sequence>
<dbReference type="GO" id="GO:0016018">
    <property type="term" value="F:cyclosporin A binding"/>
    <property type="evidence" value="ECO:0000318"/>
    <property type="project" value="GO_Central"/>
</dbReference>